<feature type="compositionally biased region" description="Basic and acidic residues" evidence="7">
    <location>
        <begin position="45"/>
        <end position="56"/>
    </location>
</feature>
<comment type="similarity">
    <text evidence="2">Belongs to the major facilitator superfamily. Monocarboxylate porter (TC 2.A.1.13) family.</text>
</comment>
<evidence type="ECO:0000256" key="2">
    <source>
        <dbReference type="ARBA" id="ARBA00006727"/>
    </source>
</evidence>
<feature type="domain" description="Major facilitator superfamily (MFS) profile" evidence="9">
    <location>
        <begin position="79"/>
        <end position="473"/>
    </location>
</feature>
<feature type="transmembrane region" description="Helical" evidence="8">
    <location>
        <begin position="174"/>
        <end position="197"/>
    </location>
</feature>
<dbReference type="PROSITE" id="PS50850">
    <property type="entry name" value="MFS"/>
    <property type="match status" value="1"/>
</dbReference>
<feature type="transmembrane region" description="Helical" evidence="8">
    <location>
        <begin position="242"/>
        <end position="265"/>
    </location>
</feature>
<name>A0A0G0ABB2_TRIHA</name>
<evidence type="ECO:0000256" key="3">
    <source>
        <dbReference type="ARBA" id="ARBA00022448"/>
    </source>
</evidence>
<feature type="region of interest" description="Disordered" evidence="7">
    <location>
        <begin position="1"/>
        <end position="59"/>
    </location>
</feature>
<feature type="transmembrane region" description="Helical" evidence="8">
    <location>
        <begin position="105"/>
        <end position="127"/>
    </location>
</feature>
<proteinExistence type="inferred from homology"/>
<feature type="transmembrane region" description="Helical" evidence="8">
    <location>
        <begin position="349"/>
        <end position="369"/>
    </location>
</feature>
<dbReference type="PANTHER" id="PTHR11360">
    <property type="entry name" value="MONOCARBOXYLATE TRANSPORTER"/>
    <property type="match status" value="1"/>
</dbReference>
<feature type="transmembrane region" description="Helical" evidence="8">
    <location>
        <begin position="63"/>
        <end position="85"/>
    </location>
</feature>
<feature type="transmembrane region" description="Helical" evidence="8">
    <location>
        <begin position="407"/>
        <end position="428"/>
    </location>
</feature>
<evidence type="ECO:0000256" key="8">
    <source>
        <dbReference type="SAM" id="Phobius"/>
    </source>
</evidence>
<comment type="subcellular location">
    <subcellularLocation>
        <location evidence="1">Membrane</location>
        <topology evidence="1">Multi-pass membrane protein</topology>
    </subcellularLocation>
</comment>
<dbReference type="EMBL" id="JOKZ01000156">
    <property type="protein sequence ID" value="KKP02304.1"/>
    <property type="molecule type" value="Genomic_DNA"/>
</dbReference>
<dbReference type="Pfam" id="PF07690">
    <property type="entry name" value="MFS_1"/>
    <property type="match status" value="1"/>
</dbReference>
<keyword evidence="4 8" id="KW-0812">Transmembrane</keyword>
<keyword evidence="6 8" id="KW-0472">Membrane</keyword>
<protein>
    <submittedName>
        <fullName evidence="10">Major facilitator superfamily transporter</fullName>
    </submittedName>
</protein>
<feature type="transmembrane region" description="Helical" evidence="8">
    <location>
        <begin position="320"/>
        <end position="337"/>
    </location>
</feature>
<dbReference type="PANTHER" id="PTHR11360:SF224">
    <property type="entry name" value="MAJOR FACILITATOR SUPERFAMILY (MFS) PROFILE DOMAIN-CONTAINING PROTEIN-RELATED"/>
    <property type="match status" value="1"/>
</dbReference>
<keyword evidence="3" id="KW-0813">Transport</keyword>
<dbReference type="OrthoDB" id="5667at2759"/>
<dbReference type="GO" id="GO:0016020">
    <property type="term" value="C:membrane"/>
    <property type="evidence" value="ECO:0007669"/>
    <property type="project" value="UniProtKB-SubCell"/>
</dbReference>
<evidence type="ECO:0000259" key="9">
    <source>
        <dbReference type="PROSITE" id="PS50850"/>
    </source>
</evidence>
<dbReference type="OMA" id="HIFGVMM"/>
<sequence>MSDQDQPAVVERSPAIGNKMAVTDQTSNSDSQSGVPSILQDQETAETKQPKPREGDAPDGGTAAWLVVLGAWCVSFCSFGWLNSIGVFQEYYQTDLLSHYSPSTISWIPSLLIAIVMGFVSSSISMVGDTQEANSIQGPFVGTLYDHFGPRWLLLIGSIMHIFGVMMASLGTEYYQILLAQGVCSAIGISGIFQPAVTATLGWFNHRRGAAIGILFTGSSIGGIIFPIMISHLIRELGFGWAMRISAFLMLFLLILANLTVRARVPPHPHKITRAELLKPLTEIDFLLIIAGFFCFSYGFFAIITYLPVQALNAGMNADLVQYLLPILNAGSLFGRLSAGVVGDKIGRFNVFIVVCFLSGIWVLALWLPDSSDPALIAFAVLFGFFSGAYVSLITPMVAQIAPLRELGFRSGIVQFSIAIGGLTTNPINGAILDGADGWIGLKVFSGVFCIAGTAFVLAARIRRIGWKVSIRF</sequence>
<evidence type="ECO:0000256" key="5">
    <source>
        <dbReference type="ARBA" id="ARBA00022989"/>
    </source>
</evidence>
<feature type="transmembrane region" description="Helical" evidence="8">
    <location>
        <begin position="148"/>
        <end position="168"/>
    </location>
</feature>
<dbReference type="InterPro" id="IPR036259">
    <property type="entry name" value="MFS_trans_sf"/>
</dbReference>
<evidence type="ECO:0000313" key="10">
    <source>
        <dbReference type="EMBL" id="KKP02304.1"/>
    </source>
</evidence>
<evidence type="ECO:0000256" key="7">
    <source>
        <dbReference type="SAM" id="MobiDB-lite"/>
    </source>
</evidence>
<feature type="transmembrane region" description="Helical" evidence="8">
    <location>
        <begin position="286"/>
        <end position="308"/>
    </location>
</feature>
<evidence type="ECO:0000256" key="4">
    <source>
        <dbReference type="ARBA" id="ARBA00022692"/>
    </source>
</evidence>
<accession>A0A0G0ABB2</accession>
<dbReference type="CDD" id="cd17352">
    <property type="entry name" value="MFS_MCT_SLC16"/>
    <property type="match status" value="1"/>
</dbReference>
<dbReference type="Proteomes" id="UP000034112">
    <property type="component" value="Unassembled WGS sequence"/>
</dbReference>
<dbReference type="InterPro" id="IPR011701">
    <property type="entry name" value="MFS"/>
</dbReference>
<evidence type="ECO:0000313" key="11">
    <source>
        <dbReference type="Proteomes" id="UP000034112"/>
    </source>
</evidence>
<evidence type="ECO:0000256" key="6">
    <source>
        <dbReference type="ARBA" id="ARBA00023136"/>
    </source>
</evidence>
<evidence type="ECO:0000256" key="1">
    <source>
        <dbReference type="ARBA" id="ARBA00004141"/>
    </source>
</evidence>
<dbReference type="SUPFAM" id="SSF103473">
    <property type="entry name" value="MFS general substrate transporter"/>
    <property type="match status" value="1"/>
</dbReference>
<feature type="transmembrane region" description="Helical" evidence="8">
    <location>
        <begin position="440"/>
        <end position="462"/>
    </location>
</feature>
<dbReference type="InterPro" id="IPR020846">
    <property type="entry name" value="MFS_dom"/>
</dbReference>
<keyword evidence="5 8" id="KW-1133">Transmembrane helix</keyword>
<dbReference type="GO" id="GO:0022857">
    <property type="term" value="F:transmembrane transporter activity"/>
    <property type="evidence" value="ECO:0007669"/>
    <property type="project" value="InterPro"/>
</dbReference>
<organism evidence="10 11">
    <name type="scientific">Trichoderma harzianum</name>
    <name type="common">Hypocrea lixii</name>
    <dbReference type="NCBI Taxonomy" id="5544"/>
    <lineage>
        <taxon>Eukaryota</taxon>
        <taxon>Fungi</taxon>
        <taxon>Dikarya</taxon>
        <taxon>Ascomycota</taxon>
        <taxon>Pezizomycotina</taxon>
        <taxon>Sordariomycetes</taxon>
        <taxon>Hypocreomycetidae</taxon>
        <taxon>Hypocreales</taxon>
        <taxon>Hypocreaceae</taxon>
        <taxon>Trichoderma</taxon>
    </lineage>
</organism>
<reference evidence="11" key="1">
    <citation type="journal article" date="2015" name="Genome Announc.">
        <title>Draft whole-genome sequence of the biocontrol agent Trichoderma harzianum T6776.</title>
        <authorList>
            <person name="Baroncelli R."/>
            <person name="Piaggeschi G."/>
            <person name="Fiorini L."/>
            <person name="Bertolini E."/>
            <person name="Zapparata A."/>
            <person name="Pe M.E."/>
            <person name="Sarrocco S."/>
            <person name="Vannacci G."/>
        </authorList>
    </citation>
    <scope>NUCLEOTIDE SEQUENCE [LARGE SCALE GENOMIC DNA]</scope>
    <source>
        <strain evidence="11">T6776</strain>
    </source>
</reference>
<gene>
    <name evidence="10" type="ORF">THAR02_05597</name>
</gene>
<dbReference type="Gene3D" id="1.20.1250.20">
    <property type="entry name" value="MFS general substrate transporter like domains"/>
    <property type="match status" value="2"/>
</dbReference>
<feature type="compositionally biased region" description="Polar residues" evidence="7">
    <location>
        <begin position="23"/>
        <end position="42"/>
    </location>
</feature>
<dbReference type="AlphaFoldDB" id="A0A0G0ABB2"/>
<comment type="caution">
    <text evidence="10">The sequence shown here is derived from an EMBL/GenBank/DDBJ whole genome shotgun (WGS) entry which is preliminary data.</text>
</comment>
<feature type="transmembrane region" description="Helical" evidence="8">
    <location>
        <begin position="375"/>
        <end position="395"/>
    </location>
</feature>
<dbReference type="InterPro" id="IPR050327">
    <property type="entry name" value="Proton-linked_MCT"/>
</dbReference>
<feature type="transmembrane region" description="Helical" evidence="8">
    <location>
        <begin position="209"/>
        <end position="230"/>
    </location>
</feature>